<dbReference type="PANTHER" id="PTHR47572">
    <property type="entry name" value="LIPOPROTEIN-RELATED"/>
    <property type="match status" value="1"/>
</dbReference>
<dbReference type="SUPFAM" id="SSF63829">
    <property type="entry name" value="Calcium-dependent phosphotriesterase"/>
    <property type="match status" value="1"/>
</dbReference>
<dbReference type="InterPro" id="IPR013658">
    <property type="entry name" value="SGL"/>
</dbReference>
<keyword evidence="2" id="KW-0732">Signal</keyword>
<dbReference type="InterPro" id="IPR051262">
    <property type="entry name" value="SMP-30/CGR1_Lactonase"/>
</dbReference>
<evidence type="ECO:0000256" key="2">
    <source>
        <dbReference type="SAM" id="SignalP"/>
    </source>
</evidence>
<evidence type="ECO:0000259" key="3">
    <source>
        <dbReference type="Pfam" id="PF08450"/>
    </source>
</evidence>
<dbReference type="KEGG" id="ala:BFG52_08580"/>
<dbReference type="Pfam" id="PF08450">
    <property type="entry name" value="SGL"/>
    <property type="match status" value="1"/>
</dbReference>
<dbReference type="PANTHER" id="PTHR47572:SF4">
    <property type="entry name" value="LACTONASE DRP35"/>
    <property type="match status" value="1"/>
</dbReference>
<proteinExistence type="predicted"/>
<dbReference type="RefSeq" id="WP_067554764.1">
    <property type="nucleotide sequence ID" value="NZ_CP016895.1"/>
</dbReference>
<evidence type="ECO:0000256" key="1">
    <source>
        <dbReference type="ARBA" id="ARBA00022801"/>
    </source>
</evidence>
<dbReference type="EMBL" id="CP016895">
    <property type="protein sequence ID" value="AOA58403.1"/>
    <property type="molecule type" value="Genomic_DNA"/>
</dbReference>
<feature type="signal peptide" evidence="2">
    <location>
        <begin position="1"/>
        <end position="25"/>
    </location>
</feature>
<dbReference type="GO" id="GO:0016787">
    <property type="term" value="F:hydrolase activity"/>
    <property type="evidence" value="ECO:0007669"/>
    <property type="project" value="UniProtKB-KW"/>
</dbReference>
<protein>
    <recommendedName>
        <fullName evidence="3">SMP-30/Gluconolactonase/LRE-like region domain-containing protein</fullName>
    </recommendedName>
</protein>
<dbReference type="STRING" id="1789224.BFG52_08580"/>
<keyword evidence="5" id="KW-1185">Reference proteome</keyword>
<feature type="chain" id="PRO_5008539926" description="SMP-30/Gluconolactonase/LRE-like region domain-containing protein" evidence="2">
    <location>
        <begin position="26"/>
        <end position="344"/>
    </location>
</feature>
<dbReference type="Gene3D" id="2.120.10.30">
    <property type="entry name" value="TolB, C-terminal domain"/>
    <property type="match status" value="1"/>
</dbReference>
<dbReference type="AlphaFoldDB" id="A0A1B2M037"/>
<reference evidence="4 5" key="1">
    <citation type="submission" date="2016-08" db="EMBL/GenBank/DDBJ databases">
        <authorList>
            <person name="Seilhamer J.J."/>
        </authorList>
    </citation>
    <scope>NUCLEOTIDE SEQUENCE [LARGE SCALE GENOMIC DNA]</scope>
    <source>
        <strain evidence="4 5">BRTC-1</strain>
    </source>
</reference>
<sequence>MKLKIHHLSSALAVFMLLNSAYSHAATTTSDHTTRAQHDFKIERISKKLTQLIPSNAQLKLLSNASAWAEGPIVLQNGQLIWSDIVNNRVLTWNLQQQTQTWLSPAQFQNGHAIDQQGRLLAASHGKRAIERLDHQGKWEILVDLYGDKKLNSPNDLIVDRDGEIWFTDPTFGIKKANEGYGGNAVIGGEYSYRFNPKTQQLTQLVTPDVHTPNGIALSPDQKTLYISDAAAAHDANHQSRHIVAYALDQHKNLSKGHRLIDLKTGIPDGLKVDAKGNIWATSGNKIFIISAQGEQLGVLEFSHPVANLVFATTPDQQKVIYITGDRYLYQLNVLVDGALKAPH</sequence>
<keyword evidence="1" id="KW-0378">Hydrolase</keyword>
<evidence type="ECO:0000313" key="5">
    <source>
        <dbReference type="Proteomes" id="UP000093391"/>
    </source>
</evidence>
<organism evidence="4 5">
    <name type="scientific">Acinetobacter larvae</name>
    <dbReference type="NCBI Taxonomy" id="1789224"/>
    <lineage>
        <taxon>Bacteria</taxon>
        <taxon>Pseudomonadati</taxon>
        <taxon>Pseudomonadota</taxon>
        <taxon>Gammaproteobacteria</taxon>
        <taxon>Moraxellales</taxon>
        <taxon>Moraxellaceae</taxon>
        <taxon>Acinetobacter</taxon>
    </lineage>
</organism>
<feature type="domain" description="SMP-30/Gluconolactonase/LRE-like region" evidence="3">
    <location>
        <begin position="68"/>
        <end position="324"/>
    </location>
</feature>
<evidence type="ECO:0000313" key="4">
    <source>
        <dbReference type="EMBL" id="AOA58403.1"/>
    </source>
</evidence>
<gene>
    <name evidence="4" type="ORF">BFG52_08580</name>
</gene>
<dbReference type="OrthoDB" id="9775406at2"/>
<name>A0A1B2M037_9GAMM</name>
<dbReference type="InterPro" id="IPR011042">
    <property type="entry name" value="6-blade_b-propeller_TolB-like"/>
</dbReference>
<dbReference type="Proteomes" id="UP000093391">
    <property type="component" value="Chromosome"/>
</dbReference>
<accession>A0A1B2M037</accession>